<evidence type="ECO:0000313" key="3">
    <source>
        <dbReference type="Proteomes" id="UP000095512"/>
    </source>
</evidence>
<dbReference type="Proteomes" id="UP000251853">
    <property type="component" value="Unassembled WGS sequence"/>
</dbReference>
<sequence>MLPDHTFYPPMELLILESFADRCAKITGQTRFFHTLLQYKVPAKIIVEKLTGRTNTLVYDDAGLPSLMVRIPCFCLEQVIPHAGNAVHPMFQTSRGQVQYVWLSKYQNITKKCAYSLPDQGPRNFISYDEALECCQAKGPGWQAHRLSLRLDPG</sequence>
<keyword evidence="4" id="KW-1185">Reference proteome</keyword>
<dbReference type="EMBL" id="CZAB01000023">
    <property type="protein sequence ID" value="CUP15468.1"/>
    <property type="molecule type" value="Genomic_DNA"/>
</dbReference>
<evidence type="ECO:0000313" key="4">
    <source>
        <dbReference type="Proteomes" id="UP000251853"/>
    </source>
</evidence>
<dbReference type="Proteomes" id="UP000095512">
    <property type="component" value="Unassembled WGS sequence"/>
</dbReference>
<dbReference type="AlphaFoldDB" id="A0A174L025"/>
<reference evidence="2 4" key="2">
    <citation type="submission" date="2018-06" db="EMBL/GenBank/DDBJ databases">
        <authorList>
            <consortium name="Pathogen Informatics"/>
            <person name="Doyle S."/>
        </authorList>
    </citation>
    <scope>NUCLEOTIDE SEQUENCE [LARGE SCALE GENOMIC DNA]</scope>
    <source>
        <strain evidence="2 4">NCTC11224</strain>
    </source>
</reference>
<gene>
    <name evidence="1" type="ORF">ERS852480_02743</name>
    <name evidence="2" type="ORF">NCTC11224_04853</name>
</gene>
<evidence type="ECO:0000313" key="2">
    <source>
        <dbReference type="EMBL" id="SQB15768.1"/>
    </source>
</evidence>
<name>A0A174L025_9FIRM</name>
<dbReference type="RefSeq" id="WP_138262801.1">
    <property type="nucleotide sequence ID" value="NZ_JADMWI010000047.1"/>
</dbReference>
<reference evidence="1 3" key="1">
    <citation type="submission" date="2015-09" db="EMBL/GenBank/DDBJ databases">
        <authorList>
            <consortium name="Pathogen Informatics"/>
        </authorList>
    </citation>
    <scope>NUCLEOTIDE SEQUENCE [LARGE SCALE GENOMIC DNA]</scope>
    <source>
        <strain evidence="1 3">2789STDY5834865</strain>
    </source>
</reference>
<dbReference type="EMBL" id="UAVW01000018">
    <property type="protein sequence ID" value="SQB15768.1"/>
    <property type="molecule type" value="Genomic_DNA"/>
</dbReference>
<evidence type="ECO:0000313" key="1">
    <source>
        <dbReference type="EMBL" id="CUP15468.1"/>
    </source>
</evidence>
<organism evidence="1 3">
    <name type="scientific">Enterocloster clostridioformis</name>
    <dbReference type="NCBI Taxonomy" id="1531"/>
    <lineage>
        <taxon>Bacteria</taxon>
        <taxon>Bacillati</taxon>
        <taxon>Bacillota</taxon>
        <taxon>Clostridia</taxon>
        <taxon>Lachnospirales</taxon>
        <taxon>Lachnospiraceae</taxon>
        <taxon>Enterocloster</taxon>
    </lineage>
</organism>
<proteinExistence type="predicted"/>
<accession>A0A174L025</accession>
<protein>
    <submittedName>
        <fullName evidence="1">Uncharacterized protein</fullName>
    </submittedName>
</protein>